<dbReference type="Gene3D" id="2.60.40.2700">
    <property type="match status" value="3"/>
</dbReference>
<name>A0ABY8PX13_9ACTN</name>
<evidence type="ECO:0000313" key="3">
    <source>
        <dbReference type="EMBL" id="WGT47013.1"/>
    </source>
</evidence>
<proteinExistence type="predicted"/>
<keyword evidence="4" id="KW-1185">Reference proteome</keyword>
<keyword evidence="2" id="KW-1133">Transmembrane helix</keyword>
<dbReference type="RefSeq" id="WP_281144755.1">
    <property type="nucleotide sequence ID" value="NZ_CP123967.1"/>
</dbReference>
<dbReference type="InterPro" id="IPR013784">
    <property type="entry name" value="Carb-bd-like_fold"/>
</dbReference>
<feature type="transmembrane region" description="Helical" evidence="2">
    <location>
        <begin position="12"/>
        <end position="34"/>
    </location>
</feature>
<gene>
    <name evidence="3" type="ORF">QH948_12950</name>
</gene>
<feature type="compositionally biased region" description="Low complexity" evidence="1">
    <location>
        <begin position="287"/>
        <end position="312"/>
    </location>
</feature>
<dbReference type="EMBL" id="CP123967">
    <property type="protein sequence ID" value="WGT47013.1"/>
    <property type="molecule type" value="Genomic_DNA"/>
</dbReference>
<protein>
    <submittedName>
        <fullName evidence="3">Carboxypeptidase regulatory-like domain-containing protein</fullName>
    </submittedName>
</protein>
<organism evidence="3 4">
    <name type="scientific">Tessaracoccus lacteus</name>
    <dbReference type="NCBI Taxonomy" id="3041766"/>
    <lineage>
        <taxon>Bacteria</taxon>
        <taxon>Bacillati</taxon>
        <taxon>Actinomycetota</taxon>
        <taxon>Actinomycetes</taxon>
        <taxon>Propionibacteriales</taxon>
        <taxon>Propionibacteriaceae</taxon>
        <taxon>Tessaracoccus</taxon>
    </lineage>
</organism>
<feature type="region of interest" description="Disordered" evidence="1">
    <location>
        <begin position="211"/>
        <end position="319"/>
    </location>
</feature>
<dbReference type="Gene3D" id="2.60.40.1120">
    <property type="entry name" value="Carboxypeptidase-like, regulatory domain"/>
    <property type="match status" value="1"/>
</dbReference>
<keyword evidence="2" id="KW-0812">Transmembrane</keyword>
<dbReference type="Pfam" id="PF13620">
    <property type="entry name" value="CarboxypepD_reg"/>
    <property type="match status" value="1"/>
</dbReference>
<dbReference type="SUPFAM" id="SSF49452">
    <property type="entry name" value="Starch-binding domain-like"/>
    <property type="match status" value="1"/>
</dbReference>
<keyword evidence="2" id="KW-0472">Membrane</keyword>
<evidence type="ECO:0000313" key="4">
    <source>
        <dbReference type="Proteomes" id="UP001244136"/>
    </source>
</evidence>
<feature type="compositionally biased region" description="Low complexity" evidence="1">
    <location>
        <begin position="241"/>
        <end position="278"/>
    </location>
</feature>
<evidence type="ECO:0000256" key="2">
    <source>
        <dbReference type="SAM" id="Phobius"/>
    </source>
</evidence>
<accession>A0ABY8PX13</accession>
<evidence type="ECO:0000256" key="1">
    <source>
        <dbReference type="SAM" id="MobiDB-lite"/>
    </source>
</evidence>
<feature type="compositionally biased region" description="Acidic residues" evidence="1">
    <location>
        <begin position="231"/>
        <end position="240"/>
    </location>
</feature>
<sequence>MGEVHRAGRRTFGALIALVAAIALVFAGVTFSAADGTVKVSGTIQVDGALPETRAIVMINGVGNDFAEERHITIGTGVSTWSAHIPEGTYTFGLMAPGAGIQTYHAGQATQEDADSVVVGPSGLSNLDFDTIVSTGSSVSGIVVDALGAPVARAYVQLDGVDRYTYSADDGTFALVNLPTGSYVVSCLIDDVPVGELAAVIPEDGTALTDLTLTTTFVPTPTETPTTTEPTEPEPTDPETTETTAQPTDPETTETTAQPTDPETTEATAQPTDPETTENTSEPTDPQTPETSAPQTTPTTATPTPSLTSATPVISDTTPQVGQKLTVATGSWTSGTAFTYEWLRGTTVVGRTSTYTPTASDLGKTLSVKVTGTKAGYTSVTKTSAATKPVATGTLKTAIPTISGTAKVGVKLTAKAGDWTSGTTLTYRWYASGKPISGATKSTFTPTAAQLNKTLTVKVTGSRSGYTTVSETSKATAKVKAGTLTSTPTPKISGTTKVGRTLTAKAGAWKPSGGKVTYQWYRGSSRISKATESTYKLVSADKGRTIKVKVTYKKSGYTTVSRTSKATAKIS</sequence>
<dbReference type="Proteomes" id="UP001244136">
    <property type="component" value="Chromosome"/>
</dbReference>
<dbReference type="PRINTS" id="PR01217">
    <property type="entry name" value="PRICHEXTENSN"/>
</dbReference>
<feature type="compositionally biased region" description="Low complexity" evidence="1">
    <location>
        <begin position="211"/>
        <end position="230"/>
    </location>
</feature>
<reference evidence="3 4" key="1">
    <citation type="journal article" date="2008" name="Int. J. Syst. Evol. Microbiol.">
        <title>Tessaracoccus flavescens sp. nov., isolated from marine sediment.</title>
        <authorList>
            <person name="Lee D.W."/>
            <person name="Lee S.D."/>
        </authorList>
    </citation>
    <scope>NUCLEOTIDE SEQUENCE [LARGE SCALE GENOMIC DNA]</scope>
    <source>
        <strain evidence="3 4">T21</strain>
    </source>
</reference>